<keyword evidence="3" id="KW-1185">Reference proteome</keyword>
<proteinExistence type="predicted"/>
<evidence type="ECO:0000313" key="3">
    <source>
        <dbReference type="Proteomes" id="UP000281474"/>
    </source>
</evidence>
<dbReference type="EMBL" id="QZEI01000019">
    <property type="protein sequence ID" value="RLV60223.1"/>
    <property type="molecule type" value="Genomic_DNA"/>
</dbReference>
<organism evidence="2 3">
    <name type="scientific">Parashewanella curva</name>
    <dbReference type="NCBI Taxonomy" id="2338552"/>
    <lineage>
        <taxon>Bacteria</taxon>
        <taxon>Pseudomonadati</taxon>
        <taxon>Pseudomonadota</taxon>
        <taxon>Gammaproteobacteria</taxon>
        <taxon>Alteromonadales</taxon>
        <taxon>Shewanellaceae</taxon>
        <taxon>Parashewanella</taxon>
    </lineage>
</organism>
<reference evidence="2 3" key="1">
    <citation type="submission" date="2018-09" db="EMBL/GenBank/DDBJ databases">
        <title>Phylogeny of the Shewanellaceae, and recommendation for two new genera, Pseudoshewanella and Parashewanella.</title>
        <authorList>
            <person name="Wang G."/>
        </authorList>
    </citation>
    <scope>NUCLEOTIDE SEQUENCE [LARGE SCALE GENOMIC DNA]</scope>
    <source>
        <strain evidence="2 3">C51</strain>
    </source>
</reference>
<name>A0A3L8Q0B9_9GAMM</name>
<evidence type="ECO:0000313" key="2">
    <source>
        <dbReference type="EMBL" id="RLV60223.1"/>
    </source>
</evidence>
<evidence type="ECO:0000256" key="1">
    <source>
        <dbReference type="SAM" id="MobiDB-lite"/>
    </source>
</evidence>
<comment type="caution">
    <text evidence="2">The sequence shown here is derived from an EMBL/GenBank/DDBJ whole genome shotgun (WGS) entry which is preliminary data.</text>
</comment>
<sequence>MFDFPRIKTTPDLEEVFKLYNNVAASPSNESRAITLHVEGGIVDSCFKVSVSVHDQLSIQEISIKTFFVEIKTQGKAINSSSMGDDKSTKFTLYKVIFFDSRLTPRNRAIELAGMPIRKAQAYVIRLSKREMIRTFIAMFQLAGNTVSGSGELQISDNVAMDQERRELEDTLDKIDAEFSCYQEIKRKLKNMVGVEAESQLAQCRNEFAEALSKRRRPSDQKQRNRTTRLNQIPDAPNRAESNVAYLLMLSEDERTLERLGKYRVHSELTEEQAEGILTSIQQEFKDQRHSLVERLKQLRLPAKAVEFNGRLLLDCIWYNYTESYEDILKLILQTSDFLPYLDFFCGSKYMYGSLTGALAKANTSDKFTVEFLTSKSQPFQHQAIEKFALTNEGICRIVNLVDYLVRQSSNGLMTDKLRLLLSVIGRWINAEQESDSTRTFLRNSPASEESSEPNEQVNIAAKRESNEQIIVTLKESFDATDSSSSQNCTDETIEVFEWVLNTPVQKVLYKVSPEGFALLKPYIK</sequence>
<accession>A0A3L8Q0B9</accession>
<dbReference type="AlphaFoldDB" id="A0A3L8Q0B9"/>
<feature type="region of interest" description="Disordered" evidence="1">
    <location>
        <begin position="212"/>
        <end position="235"/>
    </location>
</feature>
<dbReference type="Proteomes" id="UP000281474">
    <property type="component" value="Unassembled WGS sequence"/>
</dbReference>
<protein>
    <submittedName>
        <fullName evidence="2">Uncharacterized protein</fullName>
    </submittedName>
</protein>
<gene>
    <name evidence="2" type="ORF">D5018_08140</name>
</gene>